<keyword evidence="4" id="KW-1185">Reference proteome</keyword>
<feature type="compositionally biased region" description="Polar residues" evidence="2">
    <location>
        <begin position="661"/>
        <end position="675"/>
    </location>
</feature>
<feature type="coiled-coil region" evidence="1">
    <location>
        <begin position="374"/>
        <end position="408"/>
    </location>
</feature>
<keyword evidence="1" id="KW-0175">Coiled coil</keyword>
<sequence length="749" mass="83767">MALSQSMGFPRAIGRHSALFTALIDQERGSIAAFYNSKLAEVEGQLKAALDETGFLRMSNSKTSLSQQELQQQLEVAKQTGRDEVRRTRSVARVLISIFRERAAKLDAVQEESKRQLAALEDKQFTRRELDAICAGYISQVQALERDRQDALEAKSSAIREANDFKATIAQLEKSLAEANTANSSLRKYAFTFREQKLSSERELSNVRESSKVEQHRLSEEIAQLQRDLRSCSEKAIHDTSSHESKVKEAVERTNALLRQLERERRESGSIFIALRRQAEGASLASQQTDNQLSSLRAQHLQTETALAEATQKNERYAQEVGDLRSALSRTEITCKTVETQRDNALALIERGISAAETCSVLQELVVSLAFLRKSQLSDVRAHAEQQMEELRRQLSTVQEQRQLEKKDLEKHISELVAVLYHHEFGSYDLELGVLKPSPKLVSLWETIHELIPVSQRQTACFPKFLTEDTAAVIPAISTLVDQLRSHFKDVHNLQLDLAERDQQINLLRDELEVKRMIEFSSTVETTIVSDEGNITEAETPSLESTSSNLYIPVVDPEHLPYPETISSKSVDVLEIFKPNSDGDTTNTTAPKHKRRPPKKDSKSARKVPWTESTPSPPNSDGVHPAKTTLVMKRSREAQNDATGERHPHKRSRTNKEAVAPTSTFTSAGSSTDTPTVAPGRRFAYVEIISSRKPSSSRTQSRTSSFCPTSSATESSTENVTAMTTVSKDRRVTTMRPAGMIRKVSAEVL</sequence>
<feature type="coiled-coil region" evidence="1">
    <location>
        <begin position="293"/>
        <end position="327"/>
    </location>
</feature>
<comment type="caution">
    <text evidence="3">The sequence shown here is derived from an EMBL/GenBank/DDBJ whole genome shotgun (WGS) entry which is preliminary data.</text>
</comment>
<feature type="region of interest" description="Disordered" evidence="2">
    <location>
        <begin position="578"/>
        <end position="679"/>
    </location>
</feature>
<evidence type="ECO:0000313" key="3">
    <source>
        <dbReference type="EMBL" id="KAJ4488584.1"/>
    </source>
</evidence>
<protein>
    <submittedName>
        <fullName evidence="3">Uncharacterized protein</fullName>
    </submittedName>
</protein>
<name>A0ABQ8VHV6_9AGAR</name>
<feature type="compositionally biased region" description="Basic and acidic residues" evidence="2">
    <location>
        <begin position="634"/>
        <end position="646"/>
    </location>
</feature>
<gene>
    <name evidence="3" type="ORF">C8R41DRAFT_867933</name>
</gene>
<feature type="compositionally biased region" description="Polar residues" evidence="2">
    <location>
        <begin position="706"/>
        <end position="724"/>
    </location>
</feature>
<proteinExistence type="predicted"/>
<feature type="coiled-coil region" evidence="1">
    <location>
        <begin position="103"/>
        <end position="267"/>
    </location>
</feature>
<evidence type="ECO:0000256" key="2">
    <source>
        <dbReference type="SAM" id="MobiDB-lite"/>
    </source>
</evidence>
<feature type="region of interest" description="Disordered" evidence="2">
    <location>
        <begin position="691"/>
        <end position="724"/>
    </location>
</feature>
<feature type="compositionally biased region" description="Low complexity" evidence="2">
    <location>
        <begin position="691"/>
        <end position="705"/>
    </location>
</feature>
<evidence type="ECO:0000256" key="1">
    <source>
        <dbReference type="SAM" id="Coils"/>
    </source>
</evidence>
<dbReference type="EMBL" id="JANVFT010000046">
    <property type="protein sequence ID" value="KAJ4488584.1"/>
    <property type="molecule type" value="Genomic_DNA"/>
</dbReference>
<organism evidence="3 4">
    <name type="scientific">Lentinula lateritia</name>
    <dbReference type="NCBI Taxonomy" id="40482"/>
    <lineage>
        <taxon>Eukaryota</taxon>
        <taxon>Fungi</taxon>
        <taxon>Dikarya</taxon>
        <taxon>Basidiomycota</taxon>
        <taxon>Agaricomycotina</taxon>
        <taxon>Agaricomycetes</taxon>
        <taxon>Agaricomycetidae</taxon>
        <taxon>Agaricales</taxon>
        <taxon>Marasmiineae</taxon>
        <taxon>Omphalotaceae</taxon>
        <taxon>Lentinula</taxon>
    </lineage>
</organism>
<dbReference type="PANTHER" id="PTHR45615:SF40">
    <property type="entry name" value="MYOSIN HEAVY CHAIN, NON-MUSCLE"/>
    <property type="match status" value="1"/>
</dbReference>
<dbReference type="PANTHER" id="PTHR45615">
    <property type="entry name" value="MYOSIN HEAVY CHAIN, NON-MUSCLE"/>
    <property type="match status" value="1"/>
</dbReference>
<accession>A0ABQ8VHV6</accession>
<dbReference type="Proteomes" id="UP001150217">
    <property type="component" value="Unassembled WGS sequence"/>
</dbReference>
<reference evidence="3" key="1">
    <citation type="submission" date="2022-08" db="EMBL/GenBank/DDBJ databases">
        <title>A Global Phylogenomic Analysis of the Shiitake Genus Lentinula.</title>
        <authorList>
            <consortium name="DOE Joint Genome Institute"/>
            <person name="Sierra-Patev S."/>
            <person name="Min B."/>
            <person name="Naranjo-Ortiz M."/>
            <person name="Looney B."/>
            <person name="Konkel Z."/>
            <person name="Slot J.C."/>
            <person name="Sakamoto Y."/>
            <person name="Steenwyk J.L."/>
            <person name="Rokas A."/>
            <person name="Carro J."/>
            <person name="Camarero S."/>
            <person name="Ferreira P."/>
            <person name="Molpeceres G."/>
            <person name="Ruiz-Duenas F.J."/>
            <person name="Serrano A."/>
            <person name="Henrissat B."/>
            <person name="Drula E."/>
            <person name="Hughes K.W."/>
            <person name="Mata J.L."/>
            <person name="Ishikawa N.K."/>
            <person name="Vargas-Isla R."/>
            <person name="Ushijima S."/>
            <person name="Smith C.A."/>
            <person name="Ahrendt S."/>
            <person name="Andreopoulos W."/>
            <person name="He G."/>
            <person name="Labutti K."/>
            <person name="Lipzen A."/>
            <person name="Ng V."/>
            <person name="Riley R."/>
            <person name="Sandor L."/>
            <person name="Barry K."/>
            <person name="Martinez A.T."/>
            <person name="Xiao Y."/>
            <person name="Gibbons J.G."/>
            <person name="Terashima K."/>
            <person name="Grigoriev I.V."/>
            <person name="Hibbett D.S."/>
        </authorList>
    </citation>
    <scope>NUCLEOTIDE SEQUENCE</scope>
    <source>
        <strain evidence="3">RHP3577 ss4</strain>
    </source>
</reference>
<evidence type="ECO:0000313" key="4">
    <source>
        <dbReference type="Proteomes" id="UP001150217"/>
    </source>
</evidence>